<dbReference type="STRING" id="383372.Rcas_1637"/>
<dbReference type="RefSeq" id="WP_012120157.1">
    <property type="nucleotide sequence ID" value="NC_009767.1"/>
</dbReference>
<organism evidence="2 3">
    <name type="scientific">Roseiflexus castenholzii (strain DSM 13941 / HLO8)</name>
    <dbReference type="NCBI Taxonomy" id="383372"/>
    <lineage>
        <taxon>Bacteria</taxon>
        <taxon>Bacillati</taxon>
        <taxon>Chloroflexota</taxon>
        <taxon>Chloroflexia</taxon>
        <taxon>Chloroflexales</taxon>
        <taxon>Roseiflexineae</taxon>
        <taxon>Roseiflexaceae</taxon>
        <taxon>Roseiflexus</taxon>
    </lineage>
</organism>
<dbReference type="eggNOG" id="COG4634">
    <property type="taxonomic scope" value="Bacteria"/>
</dbReference>
<proteinExistence type="predicted"/>
<dbReference type="KEGG" id="rca:Rcas_1637"/>
<dbReference type="EMBL" id="CP000804">
    <property type="protein sequence ID" value="ABU57729.1"/>
    <property type="molecule type" value="Genomic_DNA"/>
</dbReference>
<name>A7NJQ9_ROSCS</name>
<dbReference type="Pfam" id="PF18480">
    <property type="entry name" value="DUF5615"/>
    <property type="match status" value="1"/>
</dbReference>
<feature type="domain" description="DUF5615" evidence="1">
    <location>
        <begin position="1"/>
        <end position="110"/>
    </location>
</feature>
<accession>A7NJQ9</accession>
<reference evidence="2 3" key="1">
    <citation type="submission" date="2007-08" db="EMBL/GenBank/DDBJ databases">
        <title>Complete sequence of Roseiflexus castenholzii DSM 13941.</title>
        <authorList>
            <consortium name="US DOE Joint Genome Institute"/>
            <person name="Copeland A."/>
            <person name="Lucas S."/>
            <person name="Lapidus A."/>
            <person name="Barry K."/>
            <person name="Glavina del Rio T."/>
            <person name="Dalin E."/>
            <person name="Tice H."/>
            <person name="Pitluck S."/>
            <person name="Thompson L.S."/>
            <person name="Brettin T."/>
            <person name="Bruce D."/>
            <person name="Detter J.C."/>
            <person name="Han C."/>
            <person name="Tapia R."/>
            <person name="Schmutz J."/>
            <person name="Larimer F."/>
            <person name="Land M."/>
            <person name="Hauser L."/>
            <person name="Kyrpides N."/>
            <person name="Mikhailova N."/>
            <person name="Bryant D.A."/>
            <person name="Hanada S."/>
            <person name="Tsukatani Y."/>
            <person name="Richardson P."/>
        </authorList>
    </citation>
    <scope>NUCLEOTIDE SEQUENCE [LARGE SCALE GENOMIC DNA]</scope>
    <source>
        <strain evidence="3">DSM 13941 / HLO8</strain>
    </source>
</reference>
<dbReference type="Proteomes" id="UP000000263">
    <property type="component" value="Chromosome"/>
</dbReference>
<evidence type="ECO:0000259" key="1">
    <source>
        <dbReference type="Pfam" id="PF18480"/>
    </source>
</evidence>
<dbReference type="HOGENOM" id="CLU_150003_1_0_0"/>
<evidence type="ECO:0000313" key="3">
    <source>
        <dbReference type="Proteomes" id="UP000000263"/>
    </source>
</evidence>
<dbReference type="OrthoDB" id="27473at2"/>
<keyword evidence="3" id="KW-1185">Reference proteome</keyword>
<evidence type="ECO:0000313" key="2">
    <source>
        <dbReference type="EMBL" id="ABU57729.1"/>
    </source>
</evidence>
<sequence>MKLLLDQGLPRISVELLRASGIDAVHVGDIGDATAEDATILRLARDERRVVVTFDADFRELLALLCAAAPSFIRIRIEGLRAAALVSLLQTVMTQCRSDLNQDAVVIVQERRLRVCRLPLLP</sequence>
<protein>
    <recommendedName>
        <fullName evidence="1">DUF5615 domain-containing protein</fullName>
    </recommendedName>
</protein>
<dbReference type="AlphaFoldDB" id="A7NJQ9"/>
<dbReference type="InterPro" id="IPR041049">
    <property type="entry name" value="DUF5615"/>
</dbReference>
<gene>
    <name evidence="2" type="ordered locus">Rcas_1637</name>
</gene>